<feature type="compositionally biased region" description="Basic and acidic residues" evidence="1">
    <location>
        <begin position="353"/>
        <end position="363"/>
    </location>
</feature>
<dbReference type="OrthoDB" id="3801238at2759"/>
<feature type="region of interest" description="Disordered" evidence="1">
    <location>
        <begin position="219"/>
        <end position="238"/>
    </location>
</feature>
<proteinExistence type="predicted"/>
<feature type="compositionally biased region" description="Polar residues" evidence="1">
    <location>
        <begin position="521"/>
        <end position="537"/>
    </location>
</feature>
<name>A0A2T2PAN4_CORCC</name>
<organism evidence="2 3">
    <name type="scientific">Corynespora cassiicola Philippines</name>
    <dbReference type="NCBI Taxonomy" id="1448308"/>
    <lineage>
        <taxon>Eukaryota</taxon>
        <taxon>Fungi</taxon>
        <taxon>Dikarya</taxon>
        <taxon>Ascomycota</taxon>
        <taxon>Pezizomycotina</taxon>
        <taxon>Dothideomycetes</taxon>
        <taxon>Pleosporomycetidae</taxon>
        <taxon>Pleosporales</taxon>
        <taxon>Corynesporascaceae</taxon>
        <taxon>Corynespora</taxon>
    </lineage>
</organism>
<feature type="compositionally biased region" description="Basic and acidic residues" evidence="1">
    <location>
        <begin position="484"/>
        <end position="496"/>
    </location>
</feature>
<dbReference type="Proteomes" id="UP000240883">
    <property type="component" value="Unassembled WGS sequence"/>
</dbReference>
<evidence type="ECO:0000256" key="1">
    <source>
        <dbReference type="SAM" id="MobiDB-lite"/>
    </source>
</evidence>
<sequence length="566" mass="62949">MPQRRLPDGLSQVTPDSCLDDGAELGKRLSPDQRQDITQWIQGMNTITAYRTDAVCSTAGAETLLDDGADLLLPRGARGLGPVDKTFYDDKPRDRSKGRVWNADIQKAVTGDIRTTYQNYKRISHLRVKVRDPASTEAQKQGNRRGHMPTEKKTAVSIQLPQQWSTFVIQGRHGRVTVIDDDGEYDSGIPNKSPTKTQPVTYVSPTVKYKEIAKAVTSLQVNSPSTKSRSKGRDRSLSAKIPEHCYTVSSPKKSGGGILMSPRADKLTCSSLPEATKVQQNSSNNVSRRETLHAATTKFYEDQWEGAEGGDFMYKKYDIEDSWKDPSPPKSRFSQSEYGSKDLADRPVSSKKYAIDSHRKVDQDSWSTTQNTRLLVDKGESTRTRNLPPIKIVSSRPTPCAENSWFSMPSSSKGSWKADSEQSLSPKSYYSSPMPPSQDFLESAYKPNSNVEDSWERNNIGGWPLSSKDDHVGRFSDASADSWEAGKPRLEPEKKSRASSYRPPTVEDVPDSPEIKAQELTWGSSVRVSERGTSNGDSWGASDRSGKDKGNSWEKTNKRSSRCKNI</sequence>
<feature type="compositionally biased region" description="Basic and acidic residues" evidence="1">
    <location>
        <begin position="544"/>
        <end position="557"/>
    </location>
</feature>
<dbReference type="AlphaFoldDB" id="A0A2T2PAN4"/>
<keyword evidence="3" id="KW-1185">Reference proteome</keyword>
<feature type="region of interest" description="Disordered" evidence="1">
    <location>
        <begin position="131"/>
        <end position="156"/>
    </location>
</feature>
<feature type="region of interest" description="Disordered" evidence="1">
    <location>
        <begin position="1"/>
        <end position="27"/>
    </location>
</feature>
<feature type="region of interest" description="Disordered" evidence="1">
    <location>
        <begin position="320"/>
        <end position="566"/>
    </location>
</feature>
<evidence type="ECO:0000313" key="2">
    <source>
        <dbReference type="EMBL" id="PSN74428.1"/>
    </source>
</evidence>
<reference evidence="2 3" key="1">
    <citation type="journal article" date="2018" name="Front. Microbiol.">
        <title>Genome-Wide Analysis of Corynespora cassiicola Leaf Fall Disease Putative Effectors.</title>
        <authorList>
            <person name="Lopez D."/>
            <person name="Ribeiro S."/>
            <person name="Label P."/>
            <person name="Fumanal B."/>
            <person name="Venisse J.S."/>
            <person name="Kohler A."/>
            <person name="de Oliveira R.R."/>
            <person name="Labutti K."/>
            <person name="Lipzen A."/>
            <person name="Lail K."/>
            <person name="Bauer D."/>
            <person name="Ohm R.A."/>
            <person name="Barry K.W."/>
            <person name="Spatafora J."/>
            <person name="Grigoriev I.V."/>
            <person name="Martin F.M."/>
            <person name="Pujade-Renaud V."/>
        </authorList>
    </citation>
    <scope>NUCLEOTIDE SEQUENCE [LARGE SCALE GENOMIC DNA]</scope>
    <source>
        <strain evidence="2 3">Philippines</strain>
    </source>
</reference>
<accession>A0A2T2PAN4</accession>
<feature type="compositionally biased region" description="Polar residues" evidence="1">
    <location>
        <begin position="404"/>
        <end position="414"/>
    </location>
</feature>
<dbReference type="EMBL" id="KZ678128">
    <property type="protein sequence ID" value="PSN74428.1"/>
    <property type="molecule type" value="Genomic_DNA"/>
</dbReference>
<gene>
    <name evidence="2" type="ORF">BS50DRAFT_15867</name>
</gene>
<feature type="region of interest" description="Disordered" evidence="1">
    <location>
        <begin position="180"/>
        <end position="199"/>
    </location>
</feature>
<feature type="compositionally biased region" description="Low complexity" evidence="1">
    <location>
        <begin position="421"/>
        <end position="432"/>
    </location>
</feature>
<evidence type="ECO:0000313" key="3">
    <source>
        <dbReference type="Proteomes" id="UP000240883"/>
    </source>
</evidence>
<protein>
    <submittedName>
        <fullName evidence="2">Uncharacterized protein</fullName>
    </submittedName>
</protein>
<feature type="compositionally biased region" description="Polar residues" evidence="1">
    <location>
        <begin position="190"/>
        <end position="199"/>
    </location>
</feature>
<feature type="compositionally biased region" description="Polar residues" evidence="1">
    <location>
        <begin position="364"/>
        <end position="373"/>
    </location>
</feature>